<dbReference type="SUPFAM" id="SSF51120">
    <property type="entry name" value="beta-Roll"/>
    <property type="match status" value="1"/>
</dbReference>
<protein>
    <recommendedName>
        <fullName evidence="3">Bacterial Ig-like domain-containing protein</fullName>
    </recommendedName>
</protein>
<dbReference type="AlphaFoldDB" id="A0A927FM60"/>
<sequence length="858" mass="90165">EVFVISDKDADTRTALLQASASVSNATYPNPWDRWGVYNWESTASVGAERSIFGSVMPWNNGSSVRTAISENEVRLAPTLINYALAQDQNIVVNGKFEDSLLSSNNPINPAYSTGYEGAGMIIGGYGHDPLIGGISEVIYFNRALSTTERQAVTLYLMEKWGVGTLGAVVAADTLTNMSNVGNAAALVDQRSTGTSAQESFVVAGADLVRAGAGNDAITANDANFRLIDGGAGNDTLHVNFSSGQARFVNLSAHVSNYLNNAEGLHKLERIEKIDLRGQAISYLQLSEADVLQMSDNDSLIVRGDANSRISFADSGWTLGAINIQGWDGGTYRNWTKGAASVLVDTSIESSNITASTASLPSVRSISINDDTGISATDRVTSDAALVYSFELSQALAGAQQLQVEIDGSPVNAQITQVGNSANYTLDMTGYPLSIGKHVVVARVVDGGSVGSYLFSEINVVGSDVPTSPTNMDLISDRLTNGAAAETAFSDNTTIGTQNLIFEVQVSGQYQDARVEFYRQASSDTSLNPIPQNRVAVWHNSYAKESTDFVLAANGKARAVLDLPVGEHKVYAVLIDQFGNRSNPSAALTVSVLADTSLSVVDYSAQNNSVSTHISGTANKGSLTLVWSDTNSDGLYDQTSETLIGWASASVVDGTWTVSTGDHGTVYSNVRAMSMPEIDRTFVTNRFIGTGAVTAPITLTVDKAGPLVSVPQADVVFSAPNGFIAGETVSVTVTFNEAVKGVVGSSGLYLNFDGVNRLAALSSTNTANKTATFSYVLQPTDVDSDGIEIAANPWVNITDLVGNAAVSFTRADDPSTAIDTVLPTLQSVAAAAGGNTITLQFSEPIDTSNTALTGLANS</sequence>
<accession>A0A927FM60</accession>
<evidence type="ECO:0000313" key="1">
    <source>
        <dbReference type="EMBL" id="MBD8052045.1"/>
    </source>
</evidence>
<dbReference type="Proteomes" id="UP000647424">
    <property type="component" value="Unassembled WGS sequence"/>
</dbReference>
<feature type="non-terminal residue" evidence="1">
    <location>
        <position position="858"/>
    </location>
</feature>
<reference evidence="1" key="1">
    <citation type="submission" date="2020-09" db="EMBL/GenBank/DDBJ databases">
        <title>Genome seq and assembly of Limnohabitants sp.</title>
        <authorList>
            <person name="Chhetri G."/>
        </authorList>
    </citation>
    <scope>NUCLEOTIDE SEQUENCE</scope>
    <source>
        <strain evidence="1">JUR4</strain>
    </source>
</reference>
<proteinExistence type="predicted"/>
<dbReference type="EMBL" id="JACYFT010000015">
    <property type="protein sequence ID" value="MBD8052045.1"/>
    <property type="molecule type" value="Genomic_DNA"/>
</dbReference>
<dbReference type="Gene3D" id="2.60.40.10">
    <property type="entry name" value="Immunoglobulins"/>
    <property type="match status" value="1"/>
</dbReference>
<dbReference type="InterPro" id="IPR011049">
    <property type="entry name" value="Serralysin-like_metalloprot_C"/>
</dbReference>
<keyword evidence="2" id="KW-1185">Reference proteome</keyword>
<evidence type="ECO:0008006" key="3">
    <source>
        <dbReference type="Google" id="ProtNLM"/>
    </source>
</evidence>
<dbReference type="RefSeq" id="WP_191820536.1">
    <property type="nucleotide sequence ID" value="NZ_JACYFT010000015.1"/>
</dbReference>
<comment type="caution">
    <text evidence="1">The sequence shown here is derived from an EMBL/GenBank/DDBJ whole genome shotgun (WGS) entry which is preliminary data.</text>
</comment>
<feature type="non-terminal residue" evidence="1">
    <location>
        <position position="1"/>
    </location>
</feature>
<organism evidence="1 2">
    <name type="scientific">Limnohabitans radicicola</name>
    <dbReference type="NCBI Taxonomy" id="2771427"/>
    <lineage>
        <taxon>Bacteria</taxon>
        <taxon>Pseudomonadati</taxon>
        <taxon>Pseudomonadota</taxon>
        <taxon>Betaproteobacteria</taxon>
        <taxon>Burkholderiales</taxon>
        <taxon>Comamonadaceae</taxon>
        <taxon>Limnohabitans</taxon>
    </lineage>
</organism>
<gene>
    <name evidence="1" type="ORF">IC609_16020</name>
</gene>
<evidence type="ECO:0000313" key="2">
    <source>
        <dbReference type="Proteomes" id="UP000647424"/>
    </source>
</evidence>
<dbReference type="InterPro" id="IPR013783">
    <property type="entry name" value="Ig-like_fold"/>
</dbReference>
<name>A0A927FM60_9BURK</name>